<evidence type="ECO:0000259" key="5">
    <source>
        <dbReference type="PROSITE" id="PS50865"/>
    </source>
</evidence>
<dbReference type="InterPro" id="IPR011990">
    <property type="entry name" value="TPR-like_helical_dom_sf"/>
</dbReference>
<evidence type="ECO:0000256" key="3">
    <source>
        <dbReference type="ARBA" id="ARBA00022833"/>
    </source>
</evidence>
<dbReference type="Pfam" id="PF01753">
    <property type="entry name" value="zf-MYND"/>
    <property type="match status" value="1"/>
</dbReference>
<sequence length="442" mass="50402">MPSRHVILKQVPKGTVIHEEKPFIHVLQSDLRAIRCDHCYLKTELLRCSGCAYVRYCDISCQKAEWPDHKKECSRIRNIPPSLELPNAARLLAKIIIKLKRGGDAEKGIYGKQSFRMFKDLMSHYPDIKSDSKRVEHATSLYGVLIDFLGKDNLPNFPEFLGIYGRMIVNGFSILDGEMTTLGTGIYLGASTIDHSCTPNSVAVFSGTTLSIRTIEDISEYDWSKVRISYVDGLSKREERQAELWSTYYFICDCKRCSEEENIETVAVCQACNSVVYSNQMVCSKCNWKAPDAFIEKYKEAIEFCNLQHQEMKNVAYLDACKLCLKKEEGVIHPDSLVHAKTLDLAFEAAIQLNSWELAMKLGYELIPAYRKFYGEWHPLSGLHLMKLGKILLYLGNANYLEILEQAEKIMRVIYGTRHQAYRHMLEPLLLQARGLSGRIAG</sequence>
<dbReference type="PANTHER" id="PTHR12197">
    <property type="entry name" value="HISTONE-LYSINE N-METHYLTRANSFERASE SMYD"/>
    <property type="match status" value="1"/>
</dbReference>
<evidence type="ECO:0000256" key="4">
    <source>
        <dbReference type="PROSITE-ProRule" id="PRU00134"/>
    </source>
</evidence>
<dbReference type="EMBL" id="OV725081">
    <property type="protein sequence ID" value="CAH1402051.1"/>
    <property type="molecule type" value="Genomic_DNA"/>
</dbReference>
<dbReference type="AlphaFoldDB" id="A0A9P0HIA8"/>
<gene>
    <name evidence="6" type="ORF">NEZAVI_LOCUS10962</name>
</gene>
<dbReference type="Gene3D" id="1.10.220.160">
    <property type="match status" value="1"/>
</dbReference>
<dbReference type="Proteomes" id="UP001152798">
    <property type="component" value="Chromosome 5"/>
</dbReference>
<evidence type="ECO:0000256" key="2">
    <source>
        <dbReference type="ARBA" id="ARBA00022771"/>
    </source>
</evidence>
<keyword evidence="1" id="KW-0479">Metal-binding</keyword>
<dbReference type="Gene3D" id="2.170.270.10">
    <property type="entry name" value="SET domain"/>
    <property type="match status" value="1"/>
</dbReference>
<dbReference type="GO" id="GO:0008270">
    <property type="term" value="F:zinc ion binding"/>
    <property type="evidence" value="ECO:0007669"/>
    <property type="project" value="UniProtKB-KW"/>
</dbReference>
<dbReference type="SUPFAM" id="SSF82199">
    <property type="entry name" value="SET domain"/>
    <property type="match status" value="1"/>
</dbReference>
<protein>
    <recommendedName>
        <fullName evidence="5">MYND-type domain-containing protein</fullName>
    </recommendedName>
</protein>
<evidence type="ECO:0000256" key="1">
    <source>
        <dbReference type="ARBA" id="ARBA00022723"/>
    </source>
</evidence>
<proteinExistence type="predicted"/>
<dbReference type="Gene3D" id="1.25.40.10">
    <property type="entry name" value="Tetratricopeptide repeat domain"/>
    <property type="match status" value="1"/>
</dbReference>
<organism evidence="6 7">
    <name type="scientific">Nezara viridula</name>
    <name type="common">Southern green stink bug</name>
    <name type="synonym">Cimex viridulus</name>
    <dbReference type="NCBI Taxonomy" id="85310"/>
    <lineage>
        <taxon>Eukaryota</taxon>
        <taxon>Metazoa</taxon>
        <taxon>Ecdysozoa</taxon>
        <taxon>Arthropoda</taxon>
        <taxon>Hexapoda</taxon>
        <taxon>Insecta</taxon>
        <taxon>Pterygota</taxon>
        <taxon>Neoptera</taxon>
        <taxon>Paraneoptera</taxon>
        <taxon>Hemiptera</taxon>
        <taxon>Heteroptera</taxon>
        <taxon>Panheteroptera</taxon>
        <taxon>Pentatomomorpha</taxon>
        <taxon>Pentatomoidea</taxon>
        <taxon>Pentatomidae</taxon>
        <taxon>Pentatominae</taxon>
        <taxon>Nezara</taxon>
    </lineage>
</organism>
<dbReference type="Gene3D" id="1.25.40.970">
    <property type="match status" value="1"/>
</dbReference>
<evidence type="ECO:0000313" key="6">
    <source>
        <dbReference type="EMBL" id="CAH1402051.1"/>
    </source>
</evidence>
<dbReference type="GO" id="GO:0005634">
    <property type="term" value="C:nucleus"/>
    <property type="evidence" value="ECO:0007669"/>
    <property type="project" value="TreeGrafter"/>
</dbReference>
<dbReference type="PANTHER" id="PTHR12197:SF251">
    <property type="entry name" value="EG:BACR7C10.4 PROTEIN"/>
    <property type="match status" value="1"/>
</dbReference>
<dbReference type="PROSITE" id="PS50865">
    <property type="entry name" value="ZF_MYND_2"/>
    <property type="match status" value="1"/>
</dbReference>
<accession>A0A9P0HIA8</accession>
<dbReference type="SUPFAM" id="SSF144232">
    <property type="entry name" value="HIT/MYND zinc finger-like"/>
    <property type="match status" value="1"/>
</dbReference>
<dbReference type="InterPro" id="IPR050869">
    <property type="entry name" value="H3K4_H4K5_MeTrfase"/>
</dbReference>
<dbReference type="Gene3D" id="6.10.140.2220">
    <property type="match status" value="1"/>
</dbReference>
<dbReference type="InterPro" id="IPR046341">
    <property type="entry name" value="SET_dom_sf"/>
</dbReference>
<keyword evidence="3" id="KW-0862">Zinc</keyword>
<dbReference type="InterPro" id="IPR002893">
    <property type="entry name" value="Znf_MYND"/>
</dbReference>
<dbReference type="OrthoDB" id="265717at2759"/>
<reference evidence="6" key="1">
    <citation type="submission" date="2022-01" db="EMBL/GenBank/DDBJ databases">
        <authorList>
            <person name="King R."/>
        </authorList>
    </citation>
    <scope>NUCLEOTIDE SEQUENCE</scope>
</reference>
<name>A0A9P0HIA8_NEZVI</name>
<dbReference type="PROSITE" id="PS01360">
    <property type="entry name" value="ZF_MYND_1"/>
    <property type="match status" value="1"/>
</dbReference>
<keyword evidence="7" id="KW-1185">Reference proteome</keyword>
<keyword evidence="2 4" id="KW-0863">Zinc-finger</keyword>
<feature type="domain" description="MYND-type" evidence="5">
    <location>
        <begin position="36"/>
        <end position="73"/>
    </location>
</feature>
<evidence type="ECO:0000313" key="7">
    <source>
        <dbReference type="Proteomes" id="UP001152798"/>
    </source>
</evidence>